<evidence type="ECO:0000259" key="3">
    <source>
        <dbReference type="PROSITE" id="PS50089"/>
    </source>
</evidence>
<reference evidence="4 5" key="1">
    <citation type="submission" date="2019-11" db="EMBL/GenBank/DDBJ databases">
        <title>Whole genome sequence of Oryza granulata.</title>
        <authorList>
            <person name="Li W."/>
        </authorList>
    </citation>
    <scope>NUCLEOTIDE SEQUENCE [LARGE SCALE GENOMIC DNA]</scope>
    <source>
        <strain evidence="5">cv. Menghai</strain>
        <tissue evidence="4">Leaf</tissue>
    </source>
</reference>
<dbReference type="EMBL" id="SPHZ02000007">
    <property type="protein sequence ID" value="KAF0906888.1"/>
    <property type="molecule type" value="Genomic_DNA"/>
</dbReference>
<name>A0A6G1D2H6_9ORYZ</name>
<dbReference type="InterPro" id="IPR044288">
    <property type="entry name" value="ZNF598/HEL2"/>
</dbReference>
<dbReference type="InterPro" id="IPR001841">
    <property type="entry name" value="Znf_RING"/>
</dbReference>
<gene>
    <name evidence="4" type="ORF">E2562_013279</name>
</gene>
<accession>A0A6G1D2H6</accession>
<organism evidence="4 5">
    <name type="scientific">Oryza meyeriana var. granulata</name>
    <dbReference type="NCBI Taxonomy" id="110450"/>
    <lineage>
        <taxon>Eukaryota</taxon>
        <taxon>Viridiplantae</taxon>
        <taxon>Streptophyta</taxon>
        <taxon>Embryophyta</taxon>
        <taxon>Tracheophyta</taxon>
        <taxon>Spermatophyta</taxon>
        <taxon>Magnoliopsida</taxon>
        <taxon>Liliopsida</taxon>
        <taxon>Poales</taxon>
        <taxon>Poaceae</taxon>
        <taxon>BOP clade</taxon>
        <taxon>Oryzoideae</taxon>
        <taxon>Oryzeae</taxon>
        <taxon>Oryzinae</taxon>
        <taxon>Oryza</taxon>
        <taxon>Oryza meyeriana</taxon>
    </lineage>
</organism>
<feature type="domain" description="RING-type" evidence="3">
    <location>
        <begin position="31"/>
        <end position="72"/>
    </location>
</feature>
<keyword evidence="1" id="KW-0863">Zinc-finger</keyword>
<dbReference type="OrthoDB" id="663895at2759"/>
<comment type="caution">
    <text evidence="4">The sequence shown here is derived from an EMBL/GenBank/DDBJ whole genome shotgun (WGS) entry which is preliminary data.</text>
</comment>
<dbReference type="PANTHER" id="PTHR22938">
    <property type="entry name" value="ZINC FINGER PROTEIN 598"/>
    <property type="match status" value="1"/>
</dbReference>
<protein>
    <recommendedName>
        <fullName evidence="3">RING-type domain-containing protein</fullName>
    </recommendedName>
</protein>
<dbReference type="GO" id="GO:0072344">
    <property type="term" value="P:rescue of stalled ribosome"/>
    <property type="evidence" value="ECO:0007669"/>
    <property type="project" value="InterPro"/>
</dbReference>
<proteinExistence type="predicted"/>
<dbReference type="GO" id="GO:0016567">
    <property type="term" value="P:protein ubiquitination"/>
    <property type="evidence" value="ECO:0007669"/>
    <property type="project" value="TreeGrafter"/>
</dbReference>
<evidence type="ECO:0000313" key="4">
    <source>
        <dbReference type="EMBL" id="KAF0906888.1"/>
    </source>
</evidence>
<evidence type="ECO:0000256" key="2">
    <source>
        <dbReference type="SAM" id="MobiDB-lite"/>
    </source>
</evidence>
<evidence type="ECO:0000313" key="5">
    <source>
        <dbReference type="Proteomes" id="UP000479710"/>
    </source>
</evidence>
<dbReference type="AlphaFoldDB" id="A0A6G1D2H6"/>
<dbReference type="GO" id="GO:0008270">
    <property type="term" value="F:zinc ion binding"/>
    <property type="evidence" value="ECO:0007669"/>
    <property type="project" value="UniProtKB-KW"/>
</dbReference>
<keyword evidence="1" id="KW-0479">Metal-binding</keyword>
<dbReference type="Pfam" id="PF25447">
    <property type="entry name" value="RING_ZNF598"/>
    <property type="match status" value="1"/>
</dbReference>
<keyword evidence="1" id="KW-0862">Zinc</keyword>
<dbReference type="Proteomes" id="UP000479710">
    <property type="component" value="Unassembled WGS sequence"/>
</dbReference>
<dbReference type="PROSITE" id="PS50089">
    <property type="entry name" value="ZF_RING_2"/>
    <property type="match status" value="1"/>
</dbReference>
<dbReference type="GO" id="GO:0061630">
    <property type="term" value="F:ubiquitin protein ligase activity"/>
    <property type="evidence" value="ECO:0007669"/>
    <property type="project" value="InterPro"/>
</dbReference>
<feature type="compositionally biased region" description="Pro residues" evidence="2">
    <location>
        <begin position="113"/>
        <end position="130"/>
    </location>
</feature>
<sequence>MAQLHVMNDDDHHHSHVVDIDAADAGHGCRCAVCIEPLEWAAIGPCGHGDVCPGCSLHIRVFLSNRLCCICRALCRIVVFEGRVGEYWYHAGMEAFFDDERQYSAVKAAARLGPPPCDDANENPPPPPPRTGVSNSSHGRRSRRDPPPDGSCCMAGVKP</sequence>
<dbReference type="PANTHER" id="PTHR22938:SF15">
    <property type="entry name" value="OS01G0568000 PROTEIN"/>
    <property type="match status" value="1"/>
</dbReference>
<keyword evidence="5" id="KW-1185">Reference proteome</keyword>
<dbReference type="GO" id="GO:0043022">
    <property type="term" value="F:ribosome binding"/>
    <property type="evidence" value="ECO:0007669"/>
    <property type="project" value="TreeGrafter"/>
</dbReference>
<evidence type="ECO:0000256" key="1">
    <source>
        <dbReference type="PROSITE-ProRule" id="PRU00175"/>
    </source>
</evidence>
<feature type="region of interest" description="Disordered" evidence="2">
    <location>
        <begin position="111"/>
        <end position="159"/>
    </location>
</feature>